<dbReference type="PATRIC" id="fig|42234.21.peg.3289"/>
<dbReference type="Proteomes" id="UP000037151">
    <property type="component" value="Unassembled WGS sequence"/>
</dbReference>
<dbReference type="Pfam" id="PF13560">
    <property type="entry name" value="HTH_31"/>
    <property type="match status" value="1"/>
</dbReference>
<dbReference type="GO" id="GO:0003677">
    <property type="term" value="F:DNA binding"/>
    <property type="evidence" value="ECO:0007669"/>
    <property type="project" value="UniProtKB-KW"/>
</dbReference>
<proteinExistence type="predicted"/>
<dbReference type="InterPro" id="IPR001387">
    <property type="entry name" value="Cro/C1-type_HTH"/>
</dbReference>
<reference evidence="3" key="1">
    <citation type="submission" date="2014-07" db="EMBL/GenBank/DDBJ databases">
        <title>Genome sequencing of plant-pathogenic Streptomyces species.</title>
        <authorList>
            <person name="Harrison J."/>
            <person name="Sapp M."/>
            <person name="Thwaites R."/>
            <person name="Studholme D.J."/>
        </authorList>
    </citation>
    <scope>NUCLEOTIDE SEQUENCE [LARGE SCALE GENOMIC DNA]</scope>
    <source>
        <strain evidence="3">NCPPB 4445</strain>
    </source>
</reference>
<dbReference type="Pfam" id="PF19054">
    <property type="entry name" value="DUF5753"/>
    <property type="match status" value="1"/>
</dbReference>
<name>A0A0L0K8W3_9ACTN</name>
<dbReference type="EMBL" id="JPPY01000108">
    <property type="protein sequence ID" value="KND34557.1"/>
    <property type="molecule type" value="Genomic_DNA"/>
</dbReference>
<dbReference type="InterPro" id="IPR043917">
    <property type="entry name" value="DUF5753"/>
</dbReference>
<feature type="domain" description="HTH cro/C1-type" evidence="1">
    <location>
        <begin position="22"/>
        <end position="75"/>
    </location>
</feature>
<dbReference type="RefSeq" id="WP_050371260.1">
    <property type="nucleotide sequence ID" value="NZ_KQ257820.1"/>
</dbReference>
<protein>
    <submittedName>
        <fullName evidence="2">DNA-binding protein</fullName>
    </submittedName>
</protein>
<dbReference type="OrthoDB" id="4273809at2"/>
<dbReference type="CDD" id="cd00093">
    <property type="entry name" value="HTH_XRE"/>
    <property type="match status" value="1"/>
</dbReference>
<dbReference type="SMART" id="SM00530">
    <property type="entry name" value="HTH_XRE"/>
    <property type="match status" value="1"/>
</dbReference>
<accession>A0A0L0K8W3</accession>
<comment type="caution">
    <text evidence="2">The sequence shown here is derived from an EMBL/GenBank/DDBJ whole genome shotgun (WGS) entry which is preliminary data.</text>
</comment>
<dbReference type="SUPFAM" id="SSF47413">
    <property type="entry name" value="lambda repressor-like DNA-binding domains"/>
    <property type="match status" value="1"/>
</dbReference>
<dbReference type="Gene3D" id="1.10.260.40">
    <property type="entry name" value="lambda repressor-like DNA-binding domains"/>
    <property type="match status" value="1"/>
</dbReference>
<evidence type="ECO:0000313" key="3">
    <source>
        <dbReference type="Proteomes" id="UP000037151"/>
    </source>
</evidence>
<gene>
    <name evidence="2" type="ORF">IQ63_15980</name>
</gene>
<keyword evidence="2" id="KW-0238">DNA-binding</keyword>
<dbReference type="PROSITE" id="PS50943">
    <property type="entry name" value="HTH_CROC1"/>
    <property type="match status" value="1"/>
</dbReference>
<dbReference type="InterPro" id="IPR010982">
    <property type="entry name" value="Lambda_DNA-bd_dom_sf"/>
</dbReference>
<sequence>MADGIDEEFDPDSGRGVLAQMLKFLREKAGKSLSQLAAETGYERSYLNRLENGHRLAKLAVMEDLDTYYGTGGLLVRQWRIAQLDTFKDPLKAFLKLEATARTLWKFSLGVPGLFQTEDFARWTLSWFRTTPEEDDELVEERVAVRLGRQSALHRSPRPVVRVILDETALRRAGAGPKVWEEQLLHLVDVATWPNVDFQVLPFSAGAHHLMTGTLTLLWQKDGSCAAYSEGSHQGKLYDDPEDVALRRLAYDRLRDLALPPPDSLALLRNILEEHRT</sequence>
<dbReference type="AlphaFoldDB" id="A0A0L0K8W3"/>
<evidence type="ECO:0000259" key="1">
    <source>
        <dbReference type="PROSITE" id="PS50943"/>
    </source>
</evidence>
<organism evidence="2 3">
    <name type="scientific">Streptomyces acidiscabies</name>
    <dbReference type="NCBI Taxonomy" id="42234"/>
    <lineage>
        <taxon>Bacteria</taxon>
        <taxon>Bacillati</taxon>
        <taxon>Actinomycetota</taxon>
        <taxon>Actinomycetes</taxon>
        <taxon>Kitasatosporales</taxon>
        <taxon>Streptomycetaceae</taxon>
        <taxon>Streptomyces</taxon>
    </lineage>
</organism>
<evidence type="ECO:0000313" key="2">
    <source>
        <dbReference type="EMBL" id="KND34557.1"/>
    </source>
</evidence>